<dbReference type="AlphaFoldDB" id="A0A380KEK2"/>
<dbReference type="GO" id="GO:0005886">
    <property type="term" value="C:plasma membrane"/>
    <property type="evidence" value="ECO:0007669"/>
    <property type="project" value="UniProtKB-SubCell"/>
</dbReference>
<evidence type="ECO:0000256" key="6">
    <source>
        <dbReference type="ARBA" id="ARBA00022989"/>
    </source>
</evidence>
<feature type="transmembrane region" description="Helical" evidence="8">
    <location>
        <begin position="53"/>
        <end position="77"/>
    </location>
</feature>
<keyword evidence="5 8" id="KW-0812">Transmembrane</keyword>
<comment type="similarity">
    <text evidence="2">Belongs to the AzlC family.</text>
</comment>
<accession>A0A380KEK2</accession>
<evidence type="ECO:0000313" key="9">
    <source>
        <dbReference type="EMBL" id="SUN63483.1"/>
    </source>
</evidence>
<organism evidence="9 10">
    <name type="scientific">Streptococcus hyointestinalis</name>
    <dbReference type="NCBI Taxonomy" id="1337"/>
    <lineage>
        <taxon>Bacteria</taxon>
        <taxon>Bacillati</taxon>
        <taxon>Bacillota</taxon>
        <taxon>Bacilli</taxon>
        <taxon>Lactobacillales</taxon>
        <taxon>Streptococcaceae</taxon>
        <taxon>Streptococcus</taxon>
    </lineage>
</organism>
<protein>
    <submittedName>
        <fullName evidence="9">Branched-chain amino acid ABC transporter permease</fullName>
    </submittedName>
</protein>
<dbReference type="Proteomes" id="UP000254924">
    <property type="component" value="Unassembled WGS sequence"/>
</dbReference>
<comment type="subcellular location">
    <subcellularLocation>
        <location evidence="1">Cell membrane</location>
        <topology evidence="1">Multi-pass membrane protein</topology>
    </subcellularLocation>
</comment>
<keyword evidence="3" id="KW-0813">Transport</keyword>
<keyword evidence="6 8" id="KW-1133">Transmembrane helix</keyword>
<dbReference type="OrthoDB" id="3177005at2"/>
<dbReference type="EMBL" id="UHFN01000007">
    <property type="protein sequence ID" value="SUN63483.1"/>
    <property type="molecule type" value="Genomic_DNA"/>
</dbReference>
<dbReference type="PANTHER" id="PTHR34979:SF1">
    <property type="entry name" value="INNER MEMBRANE PROTEIN YGAZ"/>
    <property type="match status" value="1"/>
</dbReference>
<evidence type="ECO:0000256" key="4">
    <source>
        <dbReference type="ARBA" id="ARBA00022475"/>
    </source>
</evidence>
<gene>
    <name evidence="9" type="primary">ygaZ</name>
    <name evidence="9" type="ORF">NCTC12224_02474</name>
</gene>
<keyword evidence="4" id="KW-1003">Cell membrane</keyword>
<evidence type="ECO:0000256" key="1">
    <source>
        <dbReference type="ARBA" id="ARBA00004651"/>
    </source>
</evidence>
<name>A0A380KEK2_9STRE</name>
<sequence length="234" mass="24884">MEALTFNQGVKASLPTALGYVSIGIACGVVGASSGISPLEMGLMSALVYGGSAQFIMCALLAAHAPVSSIVLTVFLVNLRNFLMSLHATTIFEKASLLDGIFIGSLITDESYGVLLNTYTHQKQIAPIWMHGNNVTGYITWVLSVFISTILGQYIPNPEQFGLDFALVAMFVAIFAAQFEAIVITTTVKKIVAVLGAVALSYFVLASLVSESMAVLLATLIGCFMGVSYHERVE</sequence>
<dbReference type="Pfam" id="PF03591">
    <property type="entry name" value="AzlC"/>
    <property type="match status" value="1"/>
</dbReference>
<evidence type="ECO:0000256" key="2">
    <source>
        <dbReference type="ARBA" id="ARBA00010735"/>
    </source>
</evidence>
<evidence type="ECO:0000256" key="8">
    <source>
        <dbReference type="SAM" id="Phobius"/>
    </source>
</evidence>
<feature type="transmembrane region" description="Helical" evidence="8">
    <location>
        <begin position="135"/>
        <end position="155"/>
    </location>
</feature>
<dbReference type="InterPro" id="IPR011606">
    <property type="entry name" value="Brnchd-chn_aa_trnsp_permease"/>
</dbReference>
<evidence type="ECO:0000256" key="5">
    <source>
        <dbReference type="ARBA" id="ARBA00022692"/>
    </source>
</evidence>
<feature type="transmembrane region" description="Helical" evidence="8">
    <location>
        <begin position="214"/>
        <end position="230"/>
    </location>
</feature>
<keyword evidence="10" id="KW-1185">Reference proteome</keyword>
<keyword evidence="7 8" id="KW-0472">Membrane</keyword>
<dbReference type="GO" id="GO:1903785">
    <property type="term" value="P:L-valine transmembrane transport"/>
    <property type="evidence" value="ECO:0007669"/>
    <property type="project" value="TreeGrafter"/>
</dbReference>
<feature type="transmembrane region" description="Helical" evidence="8">
    <location>
        <begin position="161"/>
        <end position="179"/>
    </location>
</feature>
<feature type="transmembrane region" description="Helical" evidence="8">
    <location>
        <begin position="12"/>
        <end position="33"/>
    </location>
</feature>
<evidence type="ECO:0000256" key="7">
    <source>
        <dbReference type="ARBA" id="ARBA00023136"/>
    </source>
</evidence>
<dbReference type="PANTHER" id="PTHR34979">
    <property type="entry name" value="INNER MEMBRANE PROTEIN YGAZ"/>
    <property type="match status" value="1"/>
</dbReference>
<evidence type="ECO:0000256" key="3">
    <source>
        <dbReference type="ARBA" id="ARBA00022448"/>
    </source>
</evidence>
<proteinExistence type="inferred from homology"/>
<evidence type="ECO:0000313" key="10">
    <source>
        <dbReference type="Proteomes" id="UP000254924"/>
    </source>
</evidence>
<feature type="transmembrane region" description="Helical" evidence="8">
    <location>
        <begin position="191"/>
        <end position="208"/>
    </location>
</feature>
<reference evidence="9 10" key="1">
    <citation type="submission" date="2018-06" db="EMBL/GenBank/DDBJ databases">
        <authorList>
            <consortium name="Pathogen Informatics"/>
            <person name="Doyle S."/>
        </authorList>
    </citation>
    <scope>NUCLEOTIDE SEQUENCE [LARGE SCALE GENOMIC DNA]</scope>
    <source>
        <strain evidence="9 10">NCTC12224</strain>
    </source>
</reference>